<comment type="similarity">
    <text evidence="1">Belongs to the VPS13 family.</text>
</comment>
<evidence type="ECO:0000256" key="1">
    <source>
        <dbReference type="ARBA" id="ARBA00006545"/>
    </source>
</evidence>
<dbReference type="PANTHER" id="PTHR16166:SF93">
    <property type="entry name" value="INTERMEMBRANE LIPID TRANSFER PROTEIN VPS13"/>
    <property type="match status" value="1"/>
</dbReference>
<accession>A0ABR2WJK9</accession>
<sequence length="765" mass="86650">MIYPCMTLKISAPLEIENLLPYDFNYNIIDRSDDVSISGFLGRGDIRSMHTFQLGQLLHLNIEIGDAGFAYSEFVVIGSNDLVQNPIQDTISLANPEGTKLSLCINYFEIPESGGACRVSIYSPLLIINKTGLDIYLRTNNDEVNAIYAGSEDAPLNNRPLPYMYSPHNSQPRNKASIKVSDSEWSKPMNFEAIGSETSAIIPMSERSDEIHLGMSVDQGRGKYRLTRVITFTPRFILKNNMREKILLREPGSVVSIPLKSKHKAPLHFVRQGDEKRLMINFPETNKEWSAPFNIQDVGKTFIKIRKSGIRRDLVRVDIHLEGPTIFILFKKEEGKWPFRIENESGVTVLLSQPIAQPREASSTQPSSAFEKTKQIRYKLSSGDTMAYSWDYPANKQKSLVLHVNGYEREITLCEIGPLMPLNYKTIDGAGIMAIDIVAEGPIIVVHLSKYDQSESIYKPATSSSTNNSLQDTDFEIIDMDSVTTFSLKIKLEGIGISFVNRHVQEIIYSTFRGIELNYNDSTFQTSINFMIKWLQIDNQLYGGLRPIILYPTLNSKHAKEVEIKPTFRAAVVKAKDTSHGVEWYKYITVWLQEASLDIDEDFLMTLLDFSKFNVPGWGFENQGYIGDESMNIPEPALTEGDTQLYFEVIHIQPLKINLSFSRTEVINQGKNTPRSYNPLMYIVNVLTMTIGNINAAPIKLNALVMHNVMVTYPVLIDRFSKHYSQEVFYQVHKVVGSADFLGNPVKLFNTVSSGVIDFFYEPYQ</sequence>
<gene>
    <name evidence="3" type="primary">VPS13_5</name>
    <name evidence="3" type="ORF">K7432_013187</name>
</gene>
<evidence type="ECO:0000259" key="2">
    <source>
        <dbReference type="Pfam" id="PF25036"/>
    </source>
</evidence>
<organism evidence="3 4">
    <name type="scientific">Basidiobolus ranarum</name>
    <dbReference type="NCBI Taxonomy" id="34480"/>
    <lineage>
        <taxon>Eukaryota</taxon>
        <taxon>Fungi</taxon>
        <taxon>Fungi incertae sedis</taxon>
        <taxon>Zoopagomycota</taxon>
        <taxon>Entomophthoromycotina</taxon>
        <taxon>Basidiobolomycetes</taxon>
        <taxon>Basidiobolales</taxon>
        <taxon>Basidiobolaceae</taxon>
        <taxon>Basidiobolus</taxon>
    </lineage>
</organism>
<proteinExistence type="inferred from homology"/>
<reference evidence="3 4" key="1">
    <citation type="submission" date="2023-04" db="EMBL/GenBank/DDBJ databases">
        <title>Genome of Basidiobolus ranarum AG-B5.</title>
        <authorList>
            <person name="Stajich J.E."/>
            <person name="Carter-House D."/>
            <person name="Gryganskyi A."/>
        </authorList>
    </citation>
    <scope>NUCLEOTIDE SEQUENCE [LARGE SCALE GENOMIC DNA]</scope>
    <source>
        <strain evidence="3 4">AG-B5</strain>
    </source>
</reference>
<feature type="domain" description="Vacuolar protein sorting-associated protein 13 VPS13 adaptor binding" evidence="2">
    <location>
        <begin position="2"/>
        <end position="397"/>
    </location>
</feature>
<name>A0ABR2WJK9_9FUNG</name>
<evidence type="ECO:0000313" key="3">
    <source>
        <dbReference type="EMBL" id="KAK9761704.1"/>
    </source>
</evidence>
<evidence type="ECO:0000313" key="4">
    <source>
        <dbReference type="Proteomes" id="UP001479436"/>
    </source>
</evidence>
<dbReference type="PANTHER" id="PTHR16166">
    <property type="entry name" value="VACUOLAR PROTEIN SORTING-ASSOCIATED PROTEIN VPS13"/>
    <property type="match status" value="1"/>
</dbReference>
<dbReference type="Proteomes" id="UP001479436">
    <property type="component" value="Unassembled WGS sequence"/>
</dbReference>
<protein>
    <submittedName>
        <fullName evidence="3">Vacuolar protein sorting-associated protein 13</fullName>
    </submittedName>
</protein>
<comment type="caution">
    <text evidence="3">The sequence shown here is derived from an EMBL/GenBank/DDBJ whole genome shotgun (WGS) entry which is preliminary data.</text>
</comment>
<dbReference type="InterPro" id="IPR026847">
    <property type="entry name" value="VPS13"/>
</dbReference>
<keyword evidence="4" id="KW-1185">Reference proteome</keyword>
<dbReference type="EMBL" id="JASJQH010001256">
    <property type="protein sequence ID" value="KAK9761704.1"/>
    <property type="molecule type" value="Genomic_DNA"/>
</dbReference>
<dbReference type="Pfam" id="PF25036">
    <property type="entry name" value="VPS13_VAB"/>
    <property type="match status" value="1"/>
</dbReference>
<dbReference type="InterPro" id="IPR009543">
    <property type="entry name" value="VPS13_VAB"/>
</dbReference>